<proteinExistence type="predicted"/>
<reference evidence="1 2" key="1">
    <citation type="submission" date="2017-11" db="EMBL/GenBank/DDBJ databases">
        <title>Genomic Encyclopedia of Archaeal and Bacterial Type Strains, Phase II (KMG-II): From Individual Species to Whole Genera.</title>
        <authorList>
            <person name="Goeker M."/>
        </authorList>
    </citation>
    <scope>NUCLEOTIDE SEQUENCE [LARGE SCALE GENOMIC DNA]</scope>
    <source>
        <strain evidence="1 2">DSM 11115</strain>
    </source>
</reference>
<dbReference type="AlphaFoldDB" id="A0A2M9ASU3"/>
<dbReference type="Proteomes" id="UP000228535">
    <property type="component" value="Unassembled WGS sequence"/>
</dbReference>
<evidence type="ECO:0000313" key="2">
    <source>
        <dbReference type="Proteomes" id="UP000228535"/>
    </source>
</evidence>
<evidence type="ECO:0000313" key="1">
    <source>
        <dbReference type="EMBL" id="PJJ48785.1"/>
    </source>
</evidence>
<gene>
    <name evidence="1" type="ORF">CLV45_4495</name>
</gene>
<dbReference type="PROSITE" id="PS51257">
    <property type="entry name" value="PROKAR_LIPOPROTEIN"/>
    <property type="match status" value="1"/>
</dbReference>
<organism evidence="1 2">
    <name type="scientific">Hymenobacter chitinivorans DSM 11115</name>
    <dbReference type="NCBI Taxonomy" id="1121954"/>
    <lineage>
        <taxon>Bacteria</taxon>
        <taxon>Pseudomonadati</taxon>
        <taxon>Bacteroidota</taxon>
        <taxon>Cytophagia</taxon>
        <taxon>Cytophagales</taxon>
        <taxon>Hymenobacteraceae</taxon>
        <taxon>Hymenobacter</taxon>
    </lineage>
</organism>
<dbReference type="EMBL" id="PGFA01000004">
    <property type="protein sequence ID" value="PJJ48785.1"/>
    <property type="molecule type" value="Genomic_DNA"/>
</dbReference>
<keyword evidence="2" id="KW-1185">Reference proteome</keyword>
<sequence length="270" mass="30354">MHNKLGPWALVVLGLGSCQTSFEQAPGQAPLAQFKLPLIQQPPQPPPAPLQVDSIRAVAHRLVGRFSFANRLNLQKPDSLGADRYELDSGQPFRWADSLNTDGLELIADYQTSLPFRESGELPARLVYPVYIVNSTPRAKLLCGKDSWTYAIQEARDRTGQWRPIESKGPESCGNGEWILKIRPRQMVVLLVDKYQGSFKTRLRLRLSNGNSQYVSAAYEGWISETQFLPTQRERRLLAKDKLAVAGLYYGALPALIDSLDLRERQTPHN</sequence>
<accession>A0A2M9ASU3</accession>
<protein>
    <submittedName>
        <fullName evidence="1">Uncharacterized protein</fullName>
    </submittedName>
</protein>
<name>A0A2M9ASU3_9BACT</name>
<comment type="caution">
    <text evidence="1">The sequence shown here is derived from an EMBL/GenBank/DDBJ whole genome shotgun (WGS) entry which is preliminary data.</text>
</comment>